<evidence type="ECO:0000256" key="13">
    <source>
        <dbReference type="ARBA" id="ARBA00022792"/>
    </source>
</evidence>
<keyword evidence="8" id="KW-0963">Cytoplasm</keyword>
<name>A0A9P7V7G1_9ASCO</name>
<dbReference type="Proteomes" id="UP000790833">
    <property type="component" value="Unassembled WGS sequence"/>
</dbReference>
<dbReference type="PROSITE" id="PS01012">
    <property type="entry name" value="FOLYLPOLYGLU_SYNT_2"/>
    <property type="match status" value="1"/>
</dbReference>
<comment type="subcellular location">
    <subcellularLocation>
        <location evidence="3">Cytoplasm</location>
    </subcellularLocation>
    <subcellularLocation>
        <location evidence="1">Mitochondrion inner membrane</location>
    </subcellularLocation>
    <subcellularLocation>
        <location evidence="2">Mitochondrion matrix</location>
    </subcellularLocation>
</comment>
<organism evidence="25 26">
    <name type="scientific">Scheffersomyces spartinae</name>
    <dbReference type="NCBI Taxonomy" id="45513"/>
    <lineage>
        <taxon>Eukaryota</taxon>
        <taxon>Fungi</taxon>
        <taxon>Dikarya</taxon>
        <taxon>Ascomycota</taxon>
        <taxon>Saccharomycotina</taxon>
        <taxon>Pichiomycetes</taxon>
        <taxon>Debaryomycetaceae</taxon>
        <taxon>Scheffersomyces</taxon>
    </lineage>
</organism>
<evidence type="ECO:0000256" key="2">
    <source>
        <dbReference type="ARBA" id="ARBA00004305"/>
    </source>
</evidence>
<dbReference type="InterPro" id="IPR018109">
    <property type="entry name" value="Folylpolyglutamate_synth_CS"/>
</dbReference>
<dbReference type="OrthoDB" id="5212574at2759"/>
<dbReference type="GO" id="GO:0005524">
    <property type="term" value="F:ATP binding"/>
    <property type="evidence" value="ECO:0007669"/>
    <property type="project" value="UniProtKB-KW"/>
</dbReference>
<evidence type="ECO:0000256" key="21">
    <source>
        <dbReference type="PIRNR" id="PIRNR038895"/>
    </source>
</evidence>
<evidence type="ECO:0000256" key="16">
    <source>
        <dbReference type="ARBA" id="ARBA00023128"/>
    </source>
</evidence>
<dbReference type="PANTHER" id="PTHR11136:SF5">
    <property type="entry name" value="FOLYLPOLYGLUTAMATE SYNTHASE, MITOCHONDRIAL"/>
    <property type="match status" value="1"/>
</dbReference>
<feature type="binding site" evidence="23">
    <location>
        <position position="205"/>
    </location>
    <ligand>
        <name>Mg(2+)</name>
        <dbReference type="ChEBI" id="CHEBI:18420"/>
        <label>1</label>
    </ligand>
</feature>
<dbReference type="InterPro" id="IPR036565">
    <property type="entry name" value="Mur-like_cat_sf"/>
</dbReference>
<comment type="catalytic activity">
    <reaction evidence="20 21">
        <text>(6S)-5,6,7,8-tetrahydrofolyl-(gamma-L-Glu)(n) + L-glutamate + ATP = (6S)-5,6,7,8-tetrahydrofolyl-(gamma-L-Glu)(n+1) + ADP + phosphate + H(+)</text>
        <dbReference type="Rhea" id="RHEA:10580"/>
        <dbReference type="Rhea" id="RHEA-COMP:14738"/>
        <dbReference type="Rhea" id="RHEA-COMP:14740"/>
        <dbReference type="ChEBI" id="CHEBI:15378"/>
        <dbReference type="ChEBI" id="CHEBI:29985"/>
        <dbReference type="ChEBI" id="CHEBI:30616"/>
        <dbReference type="ChEBI" id="CHEBI:43474"/>
        <dbReference type="ChEBI" id="CHEBI:141005"/>
        <dbReference type="ChEBI" id="CHEBI:456216"/>
        <dbReference type="EC" id="6.3.2.17"/>
    </reaction>
</comment>
<dbReference type="EC" id="6.3.2.17" evidence="6 21"/>
<evidence type="ECO:0000256" key="1">
    <source>
        <dbReference type="ARBA" id="ARBA00004273"/>
    </source>
</evidence>
<keyword evidence="15 23" id="KW-0460">Magnesium</keyword>
<dbReference type="EMBL" id="JAHMUF010000019">
    <property type="protein sequence ID" value="KAG7192306.1"/>
    <property type="molecule type" value="Genomic_DNA"/>
</dbReference>
<evidence type="ECO:0000256" key="24">
    <source>
        <dbReference type="SAM" id="MobiDB-lite"/>
    </source>
</evidence>
<feature type="region of interest" description="Disordered" evidence="24">
    <location>
        <begin position="97"/>
        <end position="119"/>
    </location>
</feature>
<dbReference type="PANTHER" id="PTHR11136">
    <property type="entry name" value="FOLYLPOLYGLUTAMATE SYNTHASE-RELATED"/>
    <property type="match status" value="1"/>
</dbReference>
<dbReference type="Gene3D" id="3.90.190.20">
    <property type="entry name" value="Mur ligase, C-terminal domain"/>
    <property type="match status" value="1"/>
</dbReference>
<keyword evidence="12 22" id="KW-0547">Nucleotide-binding</keyword>
<evidence type="ECO:0000256" key="19">
    <source>
        <dbReference type="ARBA" id="ARBA00030876"/>
    </source>
</evidence>
<evidence type="ECO:0000256" key="22">
    <source>
        <dbReference type="PIRSR" id="PIRSR038895-1"/>
    </source>
</evidence>
<keyword evidence="16" id="KW-0496">Mitochondrion</keyword>
<evidence type="ECO:0000256" key="17">
    <source>
        <dbReference type="ARBA" id="ARBA00023136"/>
    </source>
</evidence>
<dbReference type="InterPro" id="IPR001645">
    <property type="entry name" value="Folylpolyglutamate_synth"/>
</dbReference>
<evidence type="ECO:0000256" key="5">
    <source>
        <dbReference type="ARBA" id="ARBA00008276"/>
    </source>
</evidence>
<dbReference type="SUPFAM" id="SSF53244">
    <property type="entry name" value="MurD-like peptide ligases, peptide-binding domain"/>
    <property type="match status" value="1"/>
</dbReference>
<evidence type="ECO:0000256" key="4">
    <source>
        <dbReference type="ARBA" id="ARBA00005150"/>
    </source>
</evidence>
<comment type="caution">
    <text evidence="25">The sequence shown here is derived from an EMBL/GenBank/DDBJ whole genome shotgun (WGS) entry which is preliminary data.</text>
</comment>
<proteinExistence type="inferred from homology"/>
<evidence type="ECO:0000256" key="10">
    <source>
        <dbReference type="ARBA" id="ARBA00022598"/>
    </source>
</evidence>
<evidence type="ECO:0000256" key="18">
    <source>
        <dbReference type="ARBA" id="ARBA00030592"/>
    </source>
</evidence>
<dbReference type="NCBIfam" id="TIGR01499">
    <property type="entry name" value="folC"/>
    <property type="match status" value="1"/>
</dbReference>
<protein>
    <recommendedName>
        <fullName evidence="7 21">Folylpolyglutamate synthase</fullName>
        <ecNumber evidence="6 21">6.3.2.17</ecNumber>
    </recommendedName>
    <alternativeName>
        <fullName evidence="19 21">Folylpoly-gamma-glutamate synthetase</fullName>
    </alternativeName>
    <alternativeName>
        <fullName evidence="18 21">Tetrahydrofolylpolyglutamate synthase</fullName>
    </alternativeName>
</protein>
<evidence type="ECO:0000256" key="6">
    <source>
        <dbReference type="ARBA" id="ARBA00013025"/>
    </source>
</evidence>
<sequence>MRARTYKDAIAALNTLQSNFASIEATRKLGPNVNKNELLIKEVYEYTRRLGYLPLDFNKLNVIHITGTKGKGSTAAFTESILRKYIDDGTSSTAVNSAAHTNATSSGSSSRTGPKSSIHKIGLYTSPHLKSVRERIRINGNPINELKFLKYFFEVWDKLSATQSDPTDFPTLQPSDLVKPMYFKYLTILSFHVFMLEGVDTAIYEVGVGGTYDSTNIIEKPTVTGILSLGIDHTFMLGNTVESITENKTGIFKRGCPAVVSDQREYPQTIPLIQSRAKELGVSQLDIVHGDTALPPKIKLGLAGDFQRQNAALAVQLAGVHLKQLGFKPTDLPELENGVFVLIPDNFLTGLEETRWNGRCQVIELKPEFERINWYIDGAHTMESINVASQWFTQQTTGTTSATKKKANNLRVLLFNQQGRENATALLTKLHQIINAPGGKKFDHAIFSTNVTWSDGNYSADLVSMNSSKDVVDRLVVQKEFAECWNKLDQQQGLQTRKHIFHDIETSVNYIKSLTDSLPSTREVDVFVCGSLHLVGGFLVVLDNDRD</sequence>
<keyword evidence="11 23" id="KW-0479">Metal-binding</keyword>
<comment type="function">
    <text evidence="21">Catalyzes conversion of folates to polyglutamate derivatives allowing concentration of folate compounds in the cell and the intracellular retention of these cofactors, which are important substrates for most of the folate-dependent enzymes that are involved in one-carbon transfer reactions involved in purine, pyrimidine and amino acid synthesis.</text>
</comment>
<dbReference type="RefSeq" id="XP_043047856.1">
    <property type="nucleotide sequence ID" value="XM_043192801.1"/>
</dbReference>
<evidence type="ECO:0000256" key="23">
    <source>
        <dbReference type="PIRSR" id="PIRSR038895-2"/>
    </source>
</evidence>
<dbReference type="GO" id="GO:0005759">
    <property type="term" value="C:mitochondrial matrix"/>
    <property type="evidence" value="ECO:0007669"/>
    <property type="project" value="UniProtKB-SubCell"/>
</dbReference>
<feature type="binding site" evidence="23">
    <location>
        <position position="233"/>
    </location>
    <ligand>
        <name>Mg(2+)</name>
        <dbReference type="ChEBI" id="CHEBI:18420"/>
        <label>1</label>
    </ligand>
</feature>
<dbReference type="GO" id="GO:0005829">
    <property type="term" value="C:cytosol"/>
    <property type="evidence" value="ECO:0007669"/>
    <property type="project" value="TreeGrafter"/>
</dbReference>
<dbReference type="GO" id="GO:0006730">
    <property type="term" value="P:one-carbon metabolic process"/>
    <property type="evidence" value="ECO:0007669"/>
    <property type="project" value="UniProtKB-KW"/>
</dbReference>
<keyword evidence="26" id="KW-1185">Reference proteome</keyword>
<keyword evidence="9 21" id="KW-0554">One-carbon metabolism</keyword>
<keyword evidence="10 21" id="KW-0436">Ligase</keyword>
<dbReference type="GeneID" id="66115399"/>
<comment type="pathway">
    <text evidence="4 21">Cofactor biosynthesis; tetrahydrofolylpolyglutamate biosynthesis.</text>
</comment>
<dbReference type="Gene3D" id="3.40.1190.10">
    <property type="entry name" value="Mur-like, catalytic domain"/>
    <property type="match status" value="1"/>
</dbReference>
<evidence type="ECO:0000256" key="7">
    <source>
        <dbReference type="ARBA" id="ARBA00018660"/>
    </source>
</evidence>
<evidence type="ECO:0000256" key="11">
    <source>
        <dbReference type="ARBA" id="ARBA00022723"/>
    </source>
</evidence>
<dbReference type="FunFam" id="3.40.1190.10:FF:000009">
    <property type="entry name" value="Folylpolyglutamate synthase"/>
    <property type="match status" value="1"/>
</dbReference>
<comment type="similarity">
    <text evidence="5 21">Belongs to the folylpolyglutamate synthase family.</text>
</comment>
<feature type="binding site" evidence="23">
    <location>
        <position position="126"/>
    </location>
    <ligand>
        <name>Mg(2+)</name>
        <dbReference type="ChEBI" id="CHEBI:18420"/>
        <label>1</label>
    </ligand>
</feature>
<dbReference type="AlphaFoldDB" id="A0A9P7V7G1"/>
<accession>A0A9P7V7G1</accession>
<dbReference type="GO" id="GO:0046872">
    <property type="term" value="F:metal ion binding"/>
    <property type="evidence" value="ECO:0007669"/>
    <property type="project" value="UniProtKB-KW"/>
</dbReference>
<evidence type="ECO:0000313" key="25">
    <source>
        <dbReference type="EMBL" id="KAG7192306.1"/>
    </source>
</evidence>
<dbReference type="GO" id="GO:0005743">
    <property type="term" value="C:mitochondrial inner membrane"/>
    <property type="evidence" value="ECO:0007669"/>
    <property type="project" value="UniProtKB-SubCell"/>
</dbReference>
<keyword evidence="13" id="KW-0999">Mitochondrion inner membrane</keyword>
<evidence type="ECO:0000256" key="12">
    <source>
        <dbReference type="ARBA" id="ARBA00022741"/>
    </source>
</evidence>
<feature type="compositionally biased region" description="Low complexity" evidence="24">
    <location>
        <begin position="97"/>
        <end position="116"/>
    </location>
</feature>
<evidence type="ECO:0000313" key="26">
    <source>
        <dbReference type="Proteomes" id="UP000790833"/>
    </source>
</evidence>
<dbReference type="PIRSF" id="PIRSF038895">
    <property type="entry name" value="FPGS"/>
    <property type="match status" value="1"/>
</dbReference>
<comment type="cofactor">
    <cofactor evidence="21">
        <name>a monovalent cation</name>
        <dbReference type="ChEBI" id="CHEBI:60242"/>
    </cofactor>
    <text evidence="21">A monovalent cation.</text>
</comment>
<dbReference type="InterPro" id="IPR023600">
    <property type="entry name" value="Folylpolyglutamate_synth_euk"/>
</dbReference>
<evidence type="ECO:0000256" key="8">
    <source>
        <dbReference type="ARBA" id="ARBA00022490"/>
    </source>
</evidence>
<dbReference type="InterPro" id="IPR036615">
    <property type="entry name" value="Mur_ligase_C_dom_sf"/>
</dbReference>
<keyword evidence="14 22" id="KW-0067">ATP-binding</keyword>
<feature type="binding site" evidence="22">
    <location>
        <position position="359"/>
    </location>
    <ligand>
        <name>ATP</name>
        <dbReference type="ChEBI" id="CHEBI:30616"/>
    </ligand>
</feature>
<evidence type="ECO:0000256" key="9">
    <source>
        <dbReference type="ARBA" id="ARBA00022563"/>
    </source>
</evidence>
<evidence type="ECO:0000256" key="14">
    <source>
        <dbReference type="ARBA" id="ARBA00022840"/>
    </source>
</evidence>
<dbReference type="GO" id="GO:0004326">
    <property type="term" value="F:tetrahydrofolylpolyglutamate synthase activity"/>
    <property type="evidence" value="ECO:0007669"/>
    <property type="project" value="UniProtKB-EC"/>
</dbReference>
<evidence type="ECO:0000256" key="3">
    <source>
        <dbReference type="ARBA" id="ARBA00004496"/>
    </source>
</evidence>
<gene>
    <name evidence="25" type="primary">MET7</name>
    <name evidence="25" type="ORF">KQ657_002025</name>
</gene>
<dbReference type="SUPFAM" id="SSF53623">
    <property type="entry name" value="MurD-like peptide ligases, catalytic domain"/>
    <property type="match status" value="1"/>
</dbReference>
<reference evidence="25" key="1">
    <citation type="submission" date="2021-03" db="EMBL/GenBank/DDBJ databases">
        <authorList>
            <person name="Palmer J.M."/>
        </authorList>
    </citation>
    <scope>NUCLEOTIDE SEQUENCE</scope>
    <source>
        <strain evidence="25">ARV_011</strain>
    </source>
</reference>
<evidence type="ECO:0000256" key="15">
    <source>
        <dbReference type="ARBA" id="ARBA00022842"/>
    </source>
</evidence>
<evidence type="ECO:0000256" key="20">
    <source>
        <dbReference type="ARBA" id="ARBA00047493"/>
    </source>
</evidence>
<keyword evidence="17" id="KW-0472">Membrane</keyword>
<feature type="binding site" evidence="22">
    <location>
        <position position="377"/>
    </location>
    <ligand>
        <name>ATP</name>
        <dbReference type="ChEBI" id="CHEBI:30616"/>
    </ligand>
</feature>